<evidence type="ECO:0000313" key="2">
    <source>
        <dbReference type="Proteomes" id="UP000095541"/>
    </source>
</evidence>
<dbReference type="EMBL" id="CZBI01000004">
    <property type="protein sequence ID" value="CUQ26920.1"/>
    <property type="molecule type" value="Genomic_DNA"/>
</dbReference>
<proteinExistence type="predicted"/>
<reference evidence="1 2" key="1">
    <citation type="submission" date="2015-09" db="EMBL/GenBank/DDBJ databases">
        <authorList>
            <consortium name="Pathogen Informatics"/>
        </authorList>
    </citation>
    <scope>NUCLEOTIDE SEQUENCE [LARGE SCALE GENOMIC DNA]</scope>
    <source>
        <strain evidence="1 2">2789STDY5834945</strain>
    </source>
</reference>
<evidence type="ECO:0000313" key="1">
    <source>
        <dbReference type="EMBL" id="CUQ26920.1"/>
    </source>
</evidence>
<organism evidence="1 2">
    <name type="scientific">Bacteroides thetaiotaomicron</name>
    <dbReference type="NCBI Taxonomy" id="818"/>
    <lineage>
        <taxon>Bacteria</taxon>
        <taxon>Pseudomonadati</taxon>
        <taxon>Bacteroidota</taxon>
        <taxon>Bacteroidia</taxon>
        <taxon>Bacteroidales</taxon>
        <taxon>Bacteroidaceae</taxon>
        <taxon>Bacteroides</taxon>
    </lineage>
</organism>
<protein>
    <submittedName>
        <fullName evidence="1">Uncharacterized protein</fullName>
    </submittedName>
</protein>
<dbReference type="RefSeq" id="WP_155521409.1">
    <property type="nucleotide sequence ID" value="NZ_CZBI01000004.1"/>
</dbReference>
<sequence length="295" mass="34823">MRKLLLSICLWVGCLITSQETKAQGIIKNVPTIDEQDAANVYSAFSYMFLTSERLADQKSTPLQKEDMEKLNWVFKGTKPLHRSSYPNFTQKGIFIDIKNDKDERSGYYISSKQYTFIDENNFGHNSYYIPRKLRPQIKELIERYQQKLPDSIAIMQHDFQKMSIKTRPLNLCMFNPNKKMVMLTFYTCVDSLTVLPIEYRIFQHKKKGIQVWRDVSLWDHHPYCGTDEKGNICIQNSEGIIPLKDQQDSLAVEILCQSFPTWKEMNNAERMQTLDSYFERYASLIYQKTKKRRE</sequence>
<gene>
    <name evidence="1" type="ORF">ERS852557_03276</name>
</gene>
<dbReference type="Proteomes" id="UP000095541">
    <property type="component" value="Unassembled WGS sequence"/>
</dbReference>
<accession>A0A174V4E6</accession>
<name>A0A174V4E6_BACT4</name>
<dbReference type="AlphaFoldDB" id="A0A174V4E6"/>